<dbReference type="AlphaFoldDB" id="A0A176ZDM0"/>
<dbReference type="RefSeq" id="WP_063677862.1">
    <property type="nucleotide sequence ID" value="NZ_LSEF01000037.1"/>
</dbReference>
<proteinExistence type="predicted"/>
<comment type="caution">
    <text evidence="1">The sequence shown here is derived from an EMBL/GenBank/DDBJ whole genome shotgun (WGS) entry which is preliminary data.</text>
</comment>
<evidence type="ECO:0000313" key="1">
    <source>
        <dbReference type="EMBL" id="OAF17943.1"/>
    </source>
</evidence>
<keyword evidence="2" id="KW-1185">Reference proteome</keyword>
<accession>A0A176ZDM0</accession>
<reference evidence="1 2" key="1">
    <citation type="submission" date="2016-02" db="EMBL/GenBank/DDBJ databases">
        <title>Draft genome sequence of the strain BR 10247T Bradyrhizobium neotropicale isolated from nodules of Centrolobium paraense.</title>
        <authorList>
            <person name="Simoes-Araujo J.L."/>
            <person name="Barauna A.C."/>
            <person name="Silva K."/>
            <person name="Zilli J.E."/>
        </authorList>
    </citation>
    <scope>NUCLEOTIDE SEQUENCE [LARGE SCALE GENOMIC DNA]</scope>
    <source>
        <strain evidence="1 2">BR 10247</strain>
    </source>
</reference>
<organism evidence="1 2">
    <name type="scientific">Bradyrhizobium neotropicale</name>
    <dbReference type="NCBI Taxonomy" id="1497615"/>
    <lineage>
        <taxon>Bacteria</taxon>
        <taxon>Pseudomonadati</taxon>
        <taxon>Pseudomonadota</taxon>
        <taxon>Alphaproteobacteria</taxon>
        <taxon>Hyphomicrobiales</taxon>
        <taxon>Nitrobacteraceae</taxon>
        <taxon>Bradyrhizobium</taxon>
    </lineage>
</organism>
<dbReference type="EMBL" id="LSEF01000037">
    <property type="protein sequence ID" value="OAF17943.1"/>
    <property type="molecule type" value="Genomic_DNA"/>
</dbReference>
<dbReference type="Proteomes" id="UP000077173">
    <property type="component" value="Unassembled WGS sequence"/>
</dbReference>
<name>A0A176ZDM0_9BRAD</name>
<protein>
    <submittedName>
        <fullName evidence="1">Uncharacterized protein</fullName>
    </submittedName>
</protein>
<evidence type="ECO:0000313" key="2">
    <source>
        <dbReference type="Proteomes" id="UP000077173"/>
    </source>
</evidence>
<gene>
    <name evidence="1" type="ORF">AXW67_05315</name>
</gene>
<sequence>MQGVVILIILLGLAYAAGYFTRDFKSRKRREEARRWRDYTQPDWLQAAAPANTNEAAPQPVGELGQMLNRWESRARARRTG</sequence>
<dbReference type="GeneID" id="32587561"/>